<gene>
    <name evidence="1" type="ORF">HETIRDRAFT_411284</name>
</gene>
<name>W4JX42_HETIT</name>
<proteinExistence type="predicted"/>
<dbReference type="KEGG" id="hir:HETIRDRAFT_411284"/>
<evidence type="ECO:0000313" key="2">
    <source>
        <dbReference type="Proteomes" id="UP000030671"/>
    </source>
</evidence>
<reference evidence="1 2" key="1">
    <citation type="journal article" date="2012" name="New Phytol.">
        <title>Insight into trade-off between wood decay and parasitism from the genome of a fungal forest pathogen.</title>
        <authorList>
            <person name="Olson A."/>
            <person name="Aerts A."/>
            <person name="Asiegbu F."/>
            <person name="Belbahri L."/>
            <person name="Bouzid O."/>
            <person name="Broberg A."/>
            <person name="Canback B."/>
            <person name="Coutinho P.M."/>
            <person name="Cullen D."/>
            <person name="Dalman K."/>
            <person name="Deflorio G."/>
            <person name="van Diepen L.T."/>
            <person name="Dunand C."/>
            <person name="Duplessis S."/>
            <person name="Durling M."/>
            <person name="Gonthier P."/>
            <person name="Grimwood J."/>
            <person name="Fossdal C.G."/>
            <person name="Hansson D."/>
            <person name="Henrissat B."/>
            <person name="Hietala A."/>
            <person name="Himmelstrand K."/>
            <person name="Hoffmeister D."/>
            <person name="Hogberg N."/>
            <person name="James T.Y."/>
            <person name="Karlsson M."/>
            <person name="Kohler A."/>
            <person name="Kues U."/>
            <person name="Lee Y.H."/>
            <person name="Lin Y.C."/>
            <person name="Lind M."/>
            <person name="Lindquist E."/>
            <person name="Lombard V."/>
            <person name="Lucas S."/>
            <person name="Lunden K."/>
            <person name="Morin E."/>
            <person name="Murat C."/>
            <person name="Park J."/>
            <person name="Raffaello T."/>
            <person name="Rouze P."/>
            <person name="Salamov A."/>
            <person name="Schmutz J."/>
            <person name="Solheim H."/>
            <person name="Stahlberg J."/>
            <person name="Velez H."/>
            <person name="de Vries R.P."/>
            <person name="Wiebenga A."/>
            <person name="Woodward S."/>
            <person name="Yakovlev I."/>
            <person name="Garbelotto M."/>
            <person name="Martin F."/>
            <person name="Grigoriev I.V."/>
            <person name="Stenlid J."/>
        </authorList>
    </citation>
    <scope>NUCLEOTIDE SEQUENCE [LARGE SCALE GENOMIC DNA]</scope>
    <source>
        <strain evidence="1 2">TC 32-1</strain>
    </source>
</reference>
<accession>W4JX42</accession>
<dbReference type="RefSeq" id="XP_009550122.1">
    <property type="nucleotide sequence ID" value="XM_009551827.1"/>
</dbReference>
<dbReference type="OrthoDB" id="265717at2759"/>
<dbReference type="HOGENOM" id="CLU_2527738_0_0_1"/>
<evidence type="ECO:0000313" key="1">
    <source>
        <dbReference type="EMBL" id="ETW78123.1"/>
    </source>
</evidence>
<dbReference type="AlphaFoldDB" id="W4JX42"/>
<dbReference type="Proteomes" id="UP000030671">
    <property type="component" value="Unassembled WGS sequence"/>
</dbReference>
<sequence>MSVALLNLNTKIFLMNSISTGAMQNESGPMSMSADDGMLPLSLRPHESVGLEVIRATLYVSESTHPLLICCTELWEDVALTSHL</sequence>
<dbReference type="GeneID" id="20672940"/>
<organism evidence="1 2">
    <name type="scientific">Heterobasidion irregulare (strain TC 32-1)</name>
    <dbReference type="NCBI Taxonomy" id="747525"/>
    <lineage>
        <taxon>Eukaryota</taxon>
        <taxon>Fungi</taxon>
        <taxon>Dikarya</taxon>
        <taxon>Basidiomycota</taxon>
        <taxon>Agaricomycotina</taxon>
        <taxon>Agaricomycetes</taxon>
        <taxon>Russulales</taxon>
        <taxon>Bondarzewiaceae</taxon>
        <taxon>Heterobasidion</taxon>
        <taxon>Heterobasidion annosum species complex</taxon>
    </lineage>
</organism>
<keyword evidence="2" id="KW-1185">Reference proteome</keyword>
<dbReference type="InParanoid" id="W4JX42"/>
<protein>
    <submittedName>
        <fullName evidence="1">Uncharacterized protein</fullName>
    </submittedName>
</protein>
<dbReference type="EMBL" id="KI925462">
    <property type="protein sequence ID" value="ETW78123.1"/>
    <property type="molecule type" value="Genomic_DNA"/>
</dbReference>